<evidence type="ECO:0000313" key="2">
    <source>
        <dbReference type="Proteomes" id="UP000696280"/>
    </source>
</evidence>
<reference evidence="1" key="1">
    <citation type="submission" date="2021-07" db="EMBL/GenBank/DDBJ databases">
        <authorList>
            <person name="Durling M."/>
        </authorList>
    </citation>
    <scope>NUCLEOTIDE SEQUENCE</scope>
</reference>
<name>A0A9N9PK74_9HELO</name>
<keyword evidence="2" id="KW-1185">Reference proteome</keyword>
<dbReference type="Proteomes" id="UP000696280">
    <property type="component" value="Unassembled WGS sequence"/>
</dbReference>
<gene>
    <name evidence="1" type="ORF">HYFRA_00011138</name>
</gene>
<protein>
    <submittedName>
        <fullName evidence="1">Uncharacterized protein</fullName>
    </submittedName>
</protein>
<accession>A0A9N9PK74</accession>
<evidence type="ECO:0000313" key="1">
    <source>
        <dbReference type="EMBL" id="CAG8956749.1"/>
    </source>
</evidence>
<dbReference type="EMBL" id="CAJVRL010000073">
    <property type="protein sequence ID" value="CAG8956749.1"/>
    <property type="molecule type" value="Genomic_DNA"/>
</dbReference>
<organism evidence="1 2">
    <name type="scientific">Hymenoscyphus fraxineus</name>
    <dbReference type="NCBI Taxonomy" id="746836"/>
    <lineage>
        <taxon>Eukaryota</taxon>
        <taxon>Fungi</taxon>
        <taxon>Dikarya</taxon>
        <taxon>Ascomycota</taxon>
        <taxon>Pezizomycotina</taxon>
        <taxon>Leotiomycetes</taxon>
        <taxon>Helotiales</taxon>
        <taxon>Helotiaceae</taxon>
        <taxon>Hymenoscyphus</taxon>
    </lineage>
</organism>
<proteinExistence type="predicted"/>
<sequence>MEGISRREHGSELKRCRFSSIVLQRAAENTVTTYSSSWYDLVELEISSRFAREPKMHAGATEPCL</sequence>
<comment type="caution">
    <text evidence="1">The sequence shown here is derived from an EMBL/GenBank/DDBJ whole genome shotgun (WGS) entry which is preliminary data.</text>
</comment>
<dbReference type="AlphaFoldDB" id="A0A9N9PK74"/>